<comment type="subcellular location">
    <subcellularLocation>
        <location evidence="1">Cell membrane</location>
        <topology evidence="1">Multi-pass membrane protein</topology>
    </subcellularLocation>
</comment>
<dbReference type="Gene3D" id="1.10.287.70">
    <property type="match status" value="1"/>
</dbReference>
<evidence type="ECO:0000256" key="8">
    <source>
        <dbReference type="SAM" id="Phobius"/>
    </source>
</evidence>
<dbReference type="EMBL" id="MH324925">
    <property type="protein sequence ID" value="QBB73024.1"/>
    <property type="molecule type" value="mRNA"/>
</dbReference>
<keyword evidence="4 8" id="KW-1133">Transmembrane helix</keyword>
<keyword evidence="6 9" id="KW-0675">Receptor</keyword>
<name>A0A411HR85_PROBE</name>
<feature type="transmembrane region" description="Helical" evidence="8">
    <location>
        <begin position="192"/>
        <end position="210"/>
    </location>
</feature>
<dbReference type="AlphaFoldDB" id="A0A411HR85"/>
<evidence type="ECO:0000256" key="7">
    <source>
        <dbReference type="ARBA" id="ARBA00023180"/>
    </source>
</evidence>
<evidence type="ECO:0000256" key="3">
    <source>
        <dbReference type="ARBA" id="ARBA00022692"/>
    </source>
</evidence>
<accession>A0A411HR85</accession>
<evidence type="ECO:0000256" key="2">
    <source>
        <dbReference type="ARBA" id="ARBA00022475"/>
    </source>
</evidence>
<reference evidence="9" key="1">
    <citation type="submission" date="2018-05" db="EMBL/GenBank/DDBJ databases">
        <title>Identification and expression analysis of candidate chemosensory receptors in the white-spotted flower chafer, Protaetia brevitarsis.</title>
        <authorList>
            <person name="Zhang T."/>
        </authorList>
    </citation>
    <scope>NUCLEOTIDE SEQUENCE</scope>
</reference>
<dbReference type="PANTHER" id="PTHR42643:SF32">
    <property type="entry name" value="IONOTROPIC RECEPTOR 31A, ISOFORM C-RELATED"/>
    <property type="match status" value="1"/>
</dbReference>
<evidence type="ECO:0000256" key="4">
    <source>
        <dbReference type="ARBA" id="ARBA00022989"/>
    </source>
</evidence>
<dbReference type="GO" id="GO:0005886">
    <property type="term" value="C:plasma membrane"/>
    <property type="evidence" value="ECO:0007669"/>
    <property type="project" value="UniProtKB-SubCell"/>
</dbReference>
<evidence type="ECO:0000256" key="6">
    <source>
        <dbReference type="ARBA" id="ARBA00023170"/>
    </source>
</evidence>
<gene>
    <name evidence="9" type="primary">IR9</name>
</gene>
<dbReference type="InterPro" id="IPR052192">
    <property type="entry name" value="Insect_Ionotropic_Sensory_Rcpt"/>
</dbReference>
<sequence length="432" mass="49637">MTIISKKNVSDIISYEFWEMYGLNNRRSILTHTGAWSKFIQKKQQGAFYRDRKNVHGSKLKISSEMCNTTTGKTLQEKYAFLKIEREINCILLNLIQYIHNFSIGIAQGERLDIISGFMEESLVNITDVIAQTYPFRKTFILKNPVGGNKNILIKPFSPKVWYMFILLIFITTALLKILLSVLHAFEMVDDKSWSLVILILLSTICLEGSPIESHFLSFRVFVYTCLLSSMMLYNYYSSNVVSILLTKPAPNIKSLADLRKANIKLGVENIPNYYKPESELLTTNDFNAVLNLSEAIVAIKGGDFAYYTEPATRYKLLQERLTFLEACSLVEIDLVPVAFVTVMARKKMEFKELLKITYRILIERGFLNREIRRLLERKPVCLAHVDYTVLTLHDLAVAFIIYSAGAILSVIALLLEHLYVRIVNIYQKKTQ</sequence>
<keyword evidence="7" id="KW-0325">Glycoprotein</keyword>
<proteinExistence type="evidence at transcript level"/>
<feature type="transmembrane region" description="Helical" evidence="8">
    <location>
        <begin position="161"/>
        <end position="186"/>
    </location>
</feature>
<organism evidence="9">
    <name type="scientific">Protaetia brevitarsis</name>
    <name type="common">White-spotted flower chafer beetle</name>
    <name type="synonym">Liocola brevitarsis</name>
    <dbReference type="NCBI Taxonomy" id="348688"/>
    <lineage>
        <taxon>Eukaryota</taxon>
        <taxon>Metazoa</taxon>
        <taxon>Ecdysozoa</taxon>
        <taxon>Arthropoda</taxon>
        <taxon>Hexapoda</taxon>
        <taxon>Insecta</taxon>
        <taxon>Pterygota</taxon>
        <taxon>Neoptera</taxon>
        <taxon>Endopterygota</taxon>
        <taxon>Coleoptera</taxon>
        <taxon>Polyphaga</taxon>
        <taxon>Scarabaeiformia</taxon>
        <taxon>Scarabaeidae</taxon>
        <taxon>Cetoniinae</taxon>
        <taxon>Protaetia</taxon>
        <taxon>Liocola</taxon>
    </lineage>
</organism>
<feature type="transmembrane region" description="Helical" evidence="8">
    <location>
        <begin position="396"/>
        <end position="420"/>
    </location>
</feature>
<dbReference type="PANTHER" id="PTHR42643">
    <property type="entry name" value="IONOTROPIC RECEPTOR 20A-RELATED"/>
    <property type="match status" value="1"/>
</dbReference>
<keyword evidence="3 8" id="KW-0812">Transmembrane</keyword>
<evidence type="ECO:0000256" key="5">
    <source>
        <dbReference type="ARBA" id="ARBA00023136"/>
    </source>
</evidence>
<dbReference type="SUPFAM" id="SSF53850">
    <property type="entry name" value="Periplasmic binding protein-like II"/>
    <property type="match status" value="1"/>
</dbReference>
<keyword evidence="2" id="KW-1003">Cell membrane</keyword>
<keyword evidence="5 8" id="KW-0472">Membrane</keyword>
<evidence type="ECO:0000256" key="1">
    <source>
        <dbReference type="ARBA" id="ARBA00004651"/>
    </source>
</evidence>
<protein>
    <submittedName>
        <fullName evidence="9">Ionotropic receptor</fullName>
    </submittedName>
</protein>
<feature type="transmembrane region" description="Helical" evidence="8">
    <location>
        <begin position="217"/>
        <end position="237"/>
    </location>
</feature>
<evidence type="ECO:0000313" key="9">
    <source>
        <dbReference type="EMBL" id="QBB73024.1"/>
    </source>
</evidence>